<dbReference type="Gene3D" id="2.40.160.20">
    <property type="match status" value="1"/>
</dbReference>
<dbReference type="Pfam" id="PF13568">
    <property type="entry name" value="OMP_b-brl_2"/>
    <property type="match status" value="1"/>
</dbReference>
<evidence type="ECO:0000313" key="3">
    <source>
        <dbReference type="Proteomes" id="UP000321926"/>
    </source>
</evidence>
<keyword evidence="3" id="KW-1185">Reference proteome</keyword>
<accession>A0A5C8K8C4</accession>
<dbReference type="EMBL" id="VRTY01000026">
    <property type="protein sequence ID" value="TXK47959.1"/>
    <property type="molecule type" value="Genomic_DNA"/>
</dbReference>
<dbReference type="AlphaFoldDB" id="A0A5C8K8C4"/>
<protein>
    <submittedName>
        <fullName evidence="2">PorT family protein</fullName>
    </submittedName>
</protein>
<evidence type="ECO:0000259" key="1">
    <source>
        <dbReference type="Pfam" id="PF13568"/>
    </source>
</evidence>
<evidence type="ECO:0000313" key="2">
    <source>
        <dbReference type="EMBL" id="TXK47959.1"/>
    </source>
</evidence>
<dbReference type="InterPro" id="IPR025665">
    <property type="entry name" value="Beta-barrel_OMP_2"/>
</dbReference>
<name>A0A5C8K8C4_9BACT</name>
<feature type="domain" description="Outer membrane protein beta-barrel" evidence="1">
    <location>
        <begin position="207"/>
        <end position="368"/>
    </location>
</feature>
<proteinExistence type="predicted"/>
<gene>
    <name evidence="2" type="ORF">FVR03_08820</name>
</gene>
<dbReference type="Proteomes" id="UP000321926">
    <property type="component" value="Unassembled WGS sequence"/>
</dbReference>
<dbReference type="RefSeq" id="WP_147921379.1">
    <property type="nucleotide sequence ID" value="NZ_VRTY01000026.1"/>
</dbReference>
<comment type="caution">
    <text evidence="2">The sequence shown here is derived from an EMBL/GenBank/DDBJ whole genome shotgun (WGS) entry which is preliminary data.</text>
</comment>
<organism evidence="2 3">
    <name type="scientific">Pontibacter qinzhouensis</name>
    <dbReference type="NCBI Taxonomy" id="2603253"/>
    <lineage>
        <taxon>Bacteria</taxon>
        <taxon>Pseudomonadati</taxon>
        <taxon>Bacteroidota</taxon>
        <taxon>Cytophagia</taxon>
        <taxon>Cytophagales</taxon>
        <taxon>Hymenobacteraceae</taxon>
        <taxon>Pontibacter</taxon>
    </lineage>
</organism>
<dbReference type="SUPFAM" id="SSF56925">
    <property type="entry name" value="OMPA-like"/>
    <property type="match status" value="1"/>
</dbReference>
<reference evidence="2 3" key="1">
    <citation type="submission" date="2019-08" db="EMBL/GenBank/DDBJ databases">
        <authorList>
            <person name="Shi S."/>
        </authorList>
    </citation>
    <scope>NUCLEOTIDE SEQUENCE [LARGE SCALE GENOMIC DNA]</scope>
    <source>
        <strain evidence="2 3">GY10130</strain>
    </source>
</reference>
<dbReference type="InterPro" id="IPR011250">
    <property type="entry name" value="OMP/PagP_B-barrel"/>
</dbReference>
<dbReference type="OrthoDB" id="921445at2"/>
<sequence length="389" mass="43665">MLKYFTLSISFIFICITTGLSQNTFKKGFLVFAIGDTLHGLLEDRVDIRNAQEVMFKQTETADKKLYFPTDLSAYQVGSRTYLSTNVKQNGQPQNLFLEVINDGPLRLLYYKDIDDKQHFYAQTATEFHELTNERKTVDQNGKTFSFYTKAHVTILNTLTADCGEPATEKLNFTMKALSAHVAAYNACRGGLSYASAKATTKPTFSQSVFVGINQSQVVTAGAARFQETNTRTGLNAGAGIHLNFPNRKYHVDLLAEYNRKGAEAEAERINFDLHYISLSPGFSYTFSKSRFKPLLGAGFVAAYLLNSPEEAYTRMRLGKKVRIFDNMVENSEVPYEVGYEVRAGVKYALQNDLQLLVKARFTRTLIPFSFGASTYHNHVASVQVGLEF</sequence>